<evidence type="ECO:0000256" key="6">
    <source>
        <dbReference type="SAM" id="Coils"/>
    </source>
</evidence>
<dbReference type="EMBL" id="CP005077">
    <property type="protein sequence ID" value="AGM25303.1"/>
    <property type="molecule type" value="Genomic_DNA"/>
</dbReference>
<dbReference type="NCBIfam" id="TIGR03544">
    <property type="entry name" value="DivI1A_domain"/>
    <property type="match status" value="1"/>
</dbReference>
<evidence type="ECO:0000256" key="1">
    <source>
        <dbReference type="ARBA" id="ARBA00004496"/>
    </source>
</evidence>
<keyword evidence="8" id="KW-1185">Reference proteome</keyword>
<feature type="coiled-coil region" evidence="6">
    <location>
        <begin position="46"/>
        <end position="87"/>
    </location>
</feature>
<keyword evidence="4 6" id="KW-0175">Coiled coil</keyword>
<organism evidence="7 8">
    <name type="scientific">Spiroplasma chrysopicola DF-1</name>
    <dbReference type="NCBI Taxonomy" id="1276227"/>
    <lineage>
        <taxon>Bacteria</taxon>
        <taxon>Bacillati</taxon>
        <taxon>Mycoplasmatota</taxon>
        <taxon>Mollicutes</taxon>
        <taxon>Entomoplasmatales</taxon>
        <taxon>Spiroplasmataceae</taxon>
        <taxon>Spiroplasma</taxon>
    </lineage>
</organism>
<protein>
    <submittedName>
        <fullName evidence="7">DivIVA domain-containing protein</fullName>
    </submittedName>
</protein>
<reference evidence="7 8" key="1">
    <citation type="journal article" date="2013" name="Genome Biol. Evol.">
        <title>Complete genomes of two dipteran-associated spiroplasmas provided insights into the origin, dynamics, and impacts of viral invasion in spiroplasma.</title>
        <authorList>
            <person name="Ku C."/>
            <person name="Lo W.S."/>
            <person name="Chen L.L."/>
            <person name="Kuo C.H."/>
        </authorList>
    </citation>
    <scope>NUCLEOTIDE SEQUENCE [LARGE SCALE GENOMIC DNA]</scope>
    <source>
        <strain evidence="7 8">DF-1</strain>
    </source>
</reference>
<evidence type="ECO:0000313" key="8">
    <source>
        <dbReference type="Proteomes" id="UP000013964"/>
    </source>
</evidence>
<dbReference type="GO" id="GO:0051301">
    <property type="term" value="P:cell division"/>
    <property type="evidence" value="ECO:0007669"/>
    <property type="project" value="UniProtKB-KW"/>
</dbReference>
<gene>
    <name evidence="7" type="ORF">SCHRY_v1c07270</name>
</gene>
<dbReference type="KEGG" id="scr:SCHRY_v1c07270"/>
<keyword evidence="3" id="KW-0132">Cell division</keyword>
<evidence type="ECO:0000256" key="5">
    <source>
        <dbReference type="ARBA" id="ARBA00023306"/>
    </source>
</evidence>
<keyword evidence="2" id="KW-0963">Cytoplasm</keyword>
<dbReference type="RefSeq" id="WP_016339127.1">
    <property type="nucleotide sequence ID" value="NC_021280.1"/>
</dbReference>
<dbReference type="InterPro" id="IPR019933">
    <property type="entry name" value="DivIVA_domain"/>
</dbReference>
<dbReference type="PANTHER" id="PTHR35794">
    <property type="entry name" value="CELL DIVISION PROTEIN DIVIVA"/>
    <property type="match status" value="1"/>
</dbReference>
<evidence type="ECO:0000256" key="3">
    <source>
        <dbReference type="ARBA" id="ARBA00022618"/>
    </source>
</evidence>
<evidence type="ECO:0000256" key="4">
    <source>
        <dbReference type="ARBA" id="ARBA00023054"/>
    </source>
</evidence>
<dbReference type="PANTHER" id="PTHR35794:SF1">
    <property type="entry name" value="CELL CYCLE PROTEIN GPSB"/>
    <property type="match status" value="1"/>
</dbReference>
<dbReference type="PATRIC" id="fig|1276227.3.peg.732"/>
<evidence type="ECO:0000313" key="7">
    <source>
        <dbReference type="EMBL" id="AGM25303.1"/>
    </source>
</evidence>
<comment type="subcellular location">
    <subcellularLocation>
        <location evidence="1">Cytoplasm</location>
    </subcellularLocation>
</comment>
<proteinExistence type="predicted"/>
<dbReference type="InterPro" id="IPR007793">
    <property type="entry name" value="DivIVA_fam"/>
</dbReference>
<name>R4U425_9MOLU</name>
<dbReference type="GO" id="GO:0005737">
    <property type="term" value="C:cytoplasm"/>
    <property type="evidence" value="ECO:0007669"/>
    <property type="project" value="UniProtKB-SubCell"/>
</dbReference>
<sequence>MKTIKLRAVDVVNKEFQVDYQGYDPHEVDVFLDMIAVDYQMFEAITNDFNKEIKYLRQQINDLQDKNDVLKAQLDETKAQKARLEEEGFSKADLIKRIHNLEGKLKND</sequence>
<dbReference type="eggNOG" id="COG3599">
    <property type="taxonomic scope" value="Bacteria"/>
</dbReference>
<accession>R4U425</accession>
<evidence type="ECO:0000256" key="2">
    <source>
        <dbReference type="ARBA" id="ARBA00022490"/>
    </source>
</evidence>
<dbReference type="Pfam" id="PF05103">
    <property type="entry name" value="DivIVA"/>
    <property type="match status" value="1"/>
</dbReference>
<dbReference type="Proteomes" id="UP000013964">
    <property type="component" value="Chromosome"/>
</dbReference>
<dbReference type="AlphaFoldDB" id="R4U425"/>
<dbReference type="STRING" id="1276227.SCHRY_v1c07270"/>
<dbReference type="HOGENOM" id="CLU_140309_0_0_14"/>
<dbReference type="OrthoDB" id="389699at2"/>
<dbReference type="Gene3D" id="6.10.250.660">
    <property type="match status" value="1"/>
</dbReference>
<keyword evidence="5" id="KW-0131">Cell cycle</keyword>